<feature type="non-terminal residue" evidence="2">
    <location>
        <position position="1"/>
    </location>
</feature>
<protein>
    <submittedName>
        <fullName evidence="2">Sugar ABC transporter ATP-binding protein</fullName>
    </submittedName>
</protein>
<organism evidence="2">
    <name type="scientific">Streptomyces sp. SID14436</name>
    <dbReference type="NCBI Taxonomy" id="2706070"/>
    <lineage>
        <taxon>Bacteria</taxon>
        <taxon>Bacillati</taxon>
        <taxon>Actinomycetota</taxon>
        <taxon>Actinomycetes</taxon>
        <taxon>Kitasatosporales</taxon>
        <taxon>Streptomycetaceae</taxon>
        <taxon>Streptomyces</taxon>
    </lineage>
</organism>
<dbReference type="GO" id="GO:0005524">
    <property type="term" value="F:ATP binding"/>
    <property type="evidence" value="ECO:0007669"/>
    <property type="project" value="UniProtKB-KW"/>
</dbReference>
<keyword evidence="2" id="KW-0067">ATP-binding</keyword>
<feature type="compositionally biased region" description="Low complexity" evidence="1">
    <location>
        <begin position="1"/>
        <end position="17"/>
    </location>
</feature>
<evidence type="ECO:0000256" key="1">
    <source>
        <dbReference type="SAM" id="MobiDB-lite"/>
    </source>
</evidence>
<dbReference type="EMBL" id="JAAGMD010000495">
    <property type="protein sequence ID" value="NEA87681.1"/>
    <property type="molecule type" value="Genomic_DNA"/>
</dbReference>
<accession>A0A6G3QWD0</accession>
<gene>
    <name evidence="2" type="ORF">G3I53_16960</name>
</gene>
<feature type="region of interest" description="Disordered" evidence="1">
    <location>
        <begin position="1"/>
        <end position="20"/>
    </location>
</feature>
<keyword evidence="2" id="KW-0547">Nucleotide-binding</keyword>
<sequence length="70" mass="7562">TLEPAAGPTSAPAGAEPRLPGDLIVRTAPDVRLRQGMQVPLLVDLAHLFVFDRHGERICPDPARLPDLDE</sequence>
<evidence type="ECO:0000313" key="2">
    <source>
        <dbReference type="EMBL" id="NEA87681.1"/>
    </source>
</evidence>
<proteinExistence type="predicted"/>
<comment type="caution">
    <text evidence="2">The sequence shown here is derived from an EMBL/GenBank/DDBJ whole genome shotgun (WGS) entry which is preliminary data.</text>
</comment>
<reference evidence="2" key="1">
    <citation type="submission" date="2020-01" db="EMBL/GenBank/DDBJ databases">
        <title>Insect and environment-associated Actinomycetes.</title>
        <authorList>
            <person name="Currrie C."/>
            <person name="Chevrette M."/>
            <person name="Carlson C."/>
            <person name="Stubbendieck R."/>
            <person name="Wendt-Pienkowski E."/>
        </authorList>
    </citation>
    <scope>NUCLEOTIDE SEQUENCE</scope>
    <source>
        <strain evidence="2">SID14436</strain>
    </source>
</reference>
<name>A0A6G3QWD0_9ACTN</name>
<dbReference type="AlphaFoldDB" id="A0A6G3QWD0"/>